<keyword evidence="2" id="KW-0812">Transmembrane</keyword>
<feature type="transmembrane region" description="Helical" evidence="2">
    <location>
        <begin position="286"/>
        <end position="306"/>
    </location>
</feature>
<gene>
    <name evidence="3" type="ORF">EEJ42_46735</name>
</gene>
<name>A0A3M8SRD3_9ACTN</name>
<sequence length="321" mass="34285">MHVATGGWQPPNNPGQGGGPWGPPPTPDPYGPPPQNPYYGPPPPNPYGPPPPAPYGVPPQPPGPYVPAPARRRRWWLLSPLIPLVRSANRVAKRLFDKEGGGRVRDHLVDRVQLTRSVLGIVATLALVYMYGADGGWSGAATDGAANLFATPLLLLLTGPLVVFGFILYAPPHRRPELRSRLSGPLKTVGWYVLILAAFGAFIYVVGQTTLLHGLHGVMLFVVGLPLMVGLPWTLVFLVLSSAYVARSAFNTAYVHAALPPVLTGVLVWLIAGFNLLSDGLPNGPLPAQLCAAFGGPLSVTALSLWELRRLRTHHGVTIRG</sequence>
<reference evidence="3 4" key="1">
    <citation type="submission" date="2018-11" db="EMBL/GenBank/DDBJ databases">
        <title>The Potential of Streptomyces as Biocontrol Agents against the Tomato grey mould, Botrytis cinerea (Gray mold) Frontiers in Microbiology.</title>
        <authorList>
            <person name="Li D."/>
        </authorList>
    </citation>
    <scope>NUCLEOTIDE SEQUENCE [LARGE SCALE GENOMIC DNA]</scope>
    <source>
        <strain evidence="3 4">NEAU-LD23</strain>
    </source>
</reference>
<feature type="transmembrane region" description="Helical" evidence="2">
    <location>
        <begin position="189"/>
        <end position="206"/>
    </location>
</feature>
<feature type="compositionally biased region" description="Pro residues" evidence="1">
    <location>
        <begin position="21"/>
        <end position="58"/>
    </location>
</feature>
<keyword evidence="2" id="KW-0472">Membrane</keyword>
<protein>
    <submittedName>
        <fullName evidence="3">Uncharacterized protein</fullName>
    </submittedName>
</protein>
<dbReference type="EMBL" id="RIBZ01000866">
    <property type="protein sequence ID" value="RNF81342.1"/>
    <property type="molecule type" value="Genomic_DNA"/>
</dbReference>
<dbReference type="AlphaFoldDB" id="A0A3M8SRD3"/>
<dbReference type="Proteomes" id="UP000275401">
    <property type="component" value="Unassembled WGS sequence"/>
</dbReference>
<feature type="region of interest" description="Disordered" evidence="1">
    <location>
        <begin position="1"/>
        <end position="58"/>
    </location>
</feature>
<proteinExistence type="predicted"/>
<feature type="transmembrane region" description="Helical" evidence="2">
    <location>
        <begin position="253"/>
        <end position="274"/>
    </location>
</feature>
<evidence type="ECO:0000256" key="1">
    <source>
        <dbReference type="SAM" id="MobiDB-lite"/>
    </source>
</evidence>
<evidence type="ECO:0000256" key="2">
    <source>
        <dbReference type="SAM" id="Phobius"/>
    </source>
</evidence>
<keyword evidence="2" id="KW-1133">Transmembrane helix</keyword>
<organism evidence="3 4">
    <name type="scientific">Streptomyces botrytidirepellens</name>
    <dbReference type="NCBI Taxonomy" id="2486417"/>
    <lineage>
        <taxon>Bacteria</taxon>
        <taxon>Bacillati</taxon>
        <taxon>Actinomycetota</taxon>
        <taxon>Actinomycetes</taxon>
        <taxon>Kitasatosporales</taxon>
        <taxon>Streptomycetaceae</taxon>
        <taxon>Streptomyces</taxon>
    </lineage>
</organism>
<feature type="compositionally biased region" description="Low complexity" evidence="1">
    <location>
        <begin position="1"/>
        <end position="10"/>
    </location>
</feature>
<feature type="transmembrane region" description="Helical" evidence="2">
    <location>
        <begin position="114"/>
        <end position="132"/>
    </location>
</feature>
<evidence type="ECO:0000313" key="4">
    <source>
        <dbReference type="Proteomes" id="UP000275401"/>
    </source>
</evidence>
<evidence type="ECO:0000313" key="3">
    <source>
        <dbReference type="EMBL" id="RNF81342.1"/>
    </source>
</evidence>
<feature type="transmembrane region" description="Helical" evidence="2">
    <location>
        <begin position="218"/>
        <end position="241"/>
    </location>
</feature>
<keyword evidence="4" id="KW-1185">Reference proteome</keyword>
<accession>A0A3M8SRD3</accession>
<comment type="caution">
    <text evidence="3">The sequence shown here is derived from an EMBL/GenBank/DDBJ whole genome shotgun (WGS) entry which is preliminary data.</text>
</comment>
<feature type="transmembrane region" description="Helical" evidence="2">
    <location>
        <begin position="144"/>
        <end position="169"/>
    </location>
</feature>